<reference evidence="1" key="1">
    <citation type="submission" date="2023-05" db="EMBL/GenBank/DDBJ databases">
        <title>Nepenthes gracilis genome sequencing.</title>
        <authorList>
            <person name="Fukushima K."/>
        </authorList>
    </citation>
    <scope>NUCLEOTIDE SEQUENCE</scope>
    <source>
        <strain evidence="1">SING2019-196</strain>
    </source>
</reference>
<organism evidence="1 2">
    <name type="scientific">Nepenthes gracilis</name>
    <name type="common">Slender pitcher plant</name>
    <dbReference type="NCBI Taxonomy" id="150966"/>
    <lineage>
        <taxon>Eukaryota</taxon>
        <taxon>Viridiplantae</taxon>
        <taxon>Streptophyta</taxon>
        <taxon>Embryophyta</taxon>
        <taxon>Tracheophyta</taxon>
        <taxon>Spermatophyta</taxon>
        <taxon>Magnoliopsida</taxon>
        <taxon>eudicotyledons</taxon>
        <taxon>Gunneridae</taxon>
        <taxon>Pentapetalae</taxon>
        <taxon>Caryophyllales</taxon>
        <taxon>Nepenthaceae</taxon>
        <taxon>Nepenthes</taxon>
    </lineage>
</organism>
<name>A0AAD3S056_NEPGR</name>
<keyword evidence="2" id="KW-1185">Reference proteome</keyword>
<dbReference type="EMBL" id="BSYO01000003">
    <property type="protein sequence ID" value="GMH01940.1"/>
    <property type="molecule type" value="Genomic_DNA"/>
</dbReference>
<sequence length="104" mass="11420">MPESGGPQRGEFLDALKKSDADADADGPSLSRSHSCSCLAFDSEGCHVAKYLPLNFWLTFQMMPALLKSDIFIFFEFSSTCTMEELVLELSKSSPIAMTLSVED</sequence>
<proteinExistence type="predicted"/>
<accession>A0AAD3S056</accession>
<protein>
    <submittedName>
        <fullName evidence="1">Uncharacterized protein</fullName>
    </submittedName>
</protein>
<evidence type="ECO:0000313" key="1">
    <source>
        <dbReference type="EMBL" id="GMH01940.1"/>
    </source>
</evidence>
<comment type="caution">
    <text evidence="1">The sequence shown here is derived from an EMBL/GenBank/DDBJ whole genome shotgun (WGS) entry which is preliminary data.</text>
</comment>
<gene>
    <name evidence="1" type="ORF">Nepgr_003779</name>
</gene>
<evidence type="ECO:0000313" key="2">
    <source>
        <dbReference type="Proteomes" id="UP001279734"/>
    </source>
</evidence>
<dbReference type="AlphaFoldDB" id="A0AAD3S056"/>
<dbReference type="Proteomes" id="UP001279734">
    <property type="component" value="Unassembled WGS sequence"/>
</dbReference>